<keyword evidence="4 7" id="KW-0479">Metal-binding</keyword>
<dbReference type="Gene3D" id="3.60.15.10">
    <property type="entry name" value="Ribonuclease Z/Hydroxyacylglutathione hydrolase-like"/>
    <property type="match status" value="1"/>
</dbReference>
<dbReference type="Pfam" id="PF16123">
    <property type="entry name" value="HAGH_C"/>
    <property type="match status" value="1"/>
</dbReference>
<accession>A0A161SQ38</accession>
<feature type="binding site" evidence="7">
    <location>
        <position position="171"/>
    </location>
    <ligand>
        <name>Zn(2+)</name>
        <dbReference type="ChEBI" id="CHEBI:29105"/>
        <label>2</label>
    </ligand>
</feature>
<feature type="binding site" evidence="7">
    <location>
        <position position="56"/>
    </location>
    <ligand>
        <name>Zn(2+)</name>
        <dbReference type="ChEBI" id="CHEBI:29105"/>
        <label>1</label>
    </ligand>
</feature>
<comment type="catalytic activity">
    <reaction evidence="1 7">
        <text>an S-(2-hydroxyacyl)glutathione + H2O = a 2-hydroxy carboxylate + glutathione + H(+)</text>
        <dbReference type="Rhea" id="RHEA:21864"/>
        <dbReference type="ChEBI" id="CHEBI:15377"/>
        <dbReference type="ChEBI" id="CHEBI:15378"/>
        <dbReference type="ChEBI" id="CHEBI:57925"/>
        <dbReference type="ChEBI" id="CHEBI:58896"/>
        <dbReference type="ChEBI" id="CHEBI:71261"/>
        <dbReference type="EC" id="3.1.2.6"/>
    </reaction>
</comment>
<dbReference type="InterPro" id="IPR017782">
    <property type="entry name" value="Hydroxyacylglutathione_Hdrlase"/>
</dbReference>
<feature type="binding site" evidence="7">
    <location>
        <position position="114"/>
    </location>
    <ligand>
        <name>Zn(2+)</name>
        <dbReference type="ChEBI" id="CHEBI:29105"/>
        <label>1</label>
    </ligand>
</feature>
<dbReference type="EC" id="3.1.2.6" evidence="7"/>
<evidence type="ECO:0000256" key="5">
    <source>
        <dbReference type="ARBA" id="ARBA00022801"/>
    </source>
</evidence>
<dbReference type="EMBL" id="LVYV01000012">
    <property type="protein sequence ID" value="KZD23012.1"/>
    <property type="molecule type" value="Genomic_DNA"/>
</dbReference>
<organism evidence="9 10">
    <name type="scientific">Tardiphaga robiniae</name>
    <dbReference type="NCBI Taxonomy" id="943830"/>
    <lineage>
        <taxon>Bacteria</taxon>
        <taxon>Pseudomonadati</taxon>
        <taxon>Pseudomonadota</taxon>
        <taxon>Alphaproteobacteria</taxon>
        <taxon>Hyphomicrobiales</taxon>
        <taxon>Nitrobacteraceae</taxon>
        <taxon>Tardiphaga</taxon>
    </lineage>
</organism>
<evidence type="ECO:0000313" key="10">
    <source>
        <dbReference type="Proteomes" id="UP000076574"/>
    </source>
</evidence>
<dbReference type="OrthoDB" id="9802248at2"/>
<protein>
    <recommendedName>
        <fullName evidence="7">Hydroxyacylglutathione hydrolase</fullName>
        <ecNumber evidence="7">3.1.2.6</ecNumber>
    </recommendedName>
    <alternativeName>
        <fullName evidence="7">Glyoxalase II</fullName>
        <shortName evidence="7">Glx II</shortName>
    </alternativeName>
</protein>
<comment type="function">
    <text evidence="7">Thiolesterase that catalyzes the hydrolysis of S-D-lactoyl-glutathione to form glutathione and D-lactic acid.</text>
</comment>
<dbReference type="AlphaFoldDB" id="A0A161SQ38"/>
<dbReference type="GO" id="GO:0008270">
    <property type="term" value="F:zinc ion binding"/>
    <property type="evidence" value="ECO:0007669"/>
    <property type="project" value="InterPro"/>
</dbReference>
<comment type="pathway">
    <text evidence="2 7">Secondary metabolite metabolism; methylglyoxal degradation; (R)-lactate from methylglyoxal: step 2/2.</text>
</comment>
<dbReference type="GO" id="GO:0017001">
    <property type="term" value="P:antibiotic catabolic process"/>
    <property type="evidence" value="ECO:0007669"/>
    <property type="project" value="InterPro"/>
</dbReference>
<dbReference type="Pfam" id="PF00753">
    <property type="entry name" value="Lactamase_B"/>
    <property type="match status" value="1"/>
</dbReference>
<dbReference type="RefSeq" id="WP_068732972.1">
    <property type="nucleotide sequence ID" value="NZ_LVYV01000012.1"/>
</dbReference>
<dbReference type="GO" id="GO:0004416">
    <property type="term" value="F:hydroxyacylglutathione hydrolase activity"/>
    <property type="evidence" value="ECO:0007669"/>
    <property type="project" value="UniProtKB-UniRule"/>
</dbReference>
<dbReference type="STRING" id="943830.A4A58_06300"/>
<dbReference type="InterPro" id="IPR032282">
    <property type="entry name" value="HAGH_C"/>
</dbReference>
<evidence type="ECO:0000256" key="7">
    <source>
        <dbReference type="HAMAP-Rule" id="MF_01374"/>
    </source>
</evidence>
<dbReference type="PROSITE" id="PS00743">
    <property type="entry name" value="BETA_LACTAMASE_B_1"/>
    <property type="match status" value="1"/>
</dbReference>
<dbReference type="GO" id="GO:0008800">
    <property type="term" value="F:beta-lactamase activity"/>
    <property type="evidence" value="ECO:0007669"/>
    <property type="project" value="InterPro"/>
</dbReference>
<evidence type="ECO:0000313" key="9">
    <source>
        <dbReference type="EMBL" id="KZD23012.1"/>
    </source>
</evidence>
<keyword evidence="6 7" id="KW-0862">Zinc</keyword>
<dbReference type="NCBIfam" id="TIGR03413">
    <property type="entry name" value="GSH_gloB"/>
    <property type="match status" value="1"/>
</dbReference>
<evidence type="ECO:0000256" key="2">
    <source>
        <dbReference type="ARBA" id="ARBA00004963"/>
    </source>
</evidence>
<feature type="binding site" evidence="7">
    <location>
        <position position="133"/>
    </location>
    <ligand>
        <name>Zn(2+)</name>
        <dbReference type="ChEBI" id="CHEBI:29105"/>
        <label>2</label>
    </ligand>
</feature>
<sequence>MAAEIRVFPCLSDNFGYLIHDPQSLKTAAIDAPEAGPIMKVLQREGWKLTDILVTHHHADHVGGIAELKKTYGCKVTAPHDQGTAIPEVDVRVAEGDTVQVGALTARVFETPGHTLDHICYVFDSELALFSADTLFSGGCGRVFEGTYPMMWQSLKKLRTLPDDYRVYCGHEYTAANVKFCLGIDANNEALKKRAEEVAQLRAVGKPTIPVLLGLEKKTNVFLRADDPAIAAAVRLKGFSEDDVFGELRERKNKS</sequence>
<proteinExistence type="inferred from homology"/>
<dbReference type="InterPro" id="IPR035680">
    <property type="entry name" value="Clx_II_MBL"/>
</dbReference>
<feature type="binding site" evidence="7">
    <location>
        <position position="58"/>
    </location>
    <ligand>
        <name>Zn(2+)</name>
        <dbReference type="ChEBI" id="CHEBI:29105"/>
        <label>1</label>
    </ligand>
</feature>
<dbReference type="PANTHER" id="PTHR43705:SF1">
    <property type="entry name" value="HYDROXYACYLGLUTATHIONE HYDROLASE GLOB"/>
    <property type="match status" value="1"/>
</dbReference>
<feature type="binding site" evidence="7">
    <location>
        <position position="60"/>
    </location>
    <ligand>
        <name>Zn(2+)</name>
        <dbReference type="ChEBI" id="CHEBI:29105"/>
        <label>2</label>
    </ligand>
</feature>
<keyword evidence="10" id="KW-1185">Reference proteome</keyword>
<feature type="binding site" evidence="7">
    <location>
        <position position="133"/>
    </location>
    <ligand>
        <name>Zn(2+)</name>
        <dbReference type="ChEBI" id="CHEBI:29105"/>
        <label>1</label>
    </ligand>
</feature>
<gene>
    <name evidence="7" type="primary">gloB</name>
    <name evidence="9" type="ORF">A4A58_06300</name>
</gene>
<reference evidence="9 10" key="1">
    <citation type="submission" date="2016-03" db="EMBL/GenBank/DDBJ databases">
        <title>Microsymbionts genomes from the relict species Vavilovia formosa (Stev.) Fed.</title>
        <authorList>
            <person name="Kopat V."/>
            <person name="Chirak E."/>
            <person name="Kimeklis A."/>
            <person name="Andronov E."/>
        </authorList>
    </citation>
    <scope>NUCLEOTIDE SEQUENCE [LARGE SCALE GENOMIC DNA]</scope>
    <source>
        <strain evidence="9 10">Vaf07</strain>
    </source>
</reference>
<dbReference type="Proteomes" id="UP000076574">
    <property type="component" value="Unassembled WGS sequence"/>
</dbReference>
<dbReference type="InterPro" id="IPR050110">
    <property type="entry name" value="Glyoxalase_II_hydrolase"/>
</dbReference>
<comment type="caution">
    <text evidence="9">The sequence shown here is derived from an EMBL/GenBank/DDBJ whole genome shotgun (WGS) entry which is preliminary data.</text>
</comment>
<name>A0A161SQ38_9BRAD</name>
<dbReference type="PIRSF" id="PIRSF005457">
    <property type="entry name" value="Glx"/>
    <property type="match status" value="1"/>
</dbReference>
<evidence type="ECO:0000256" key="6">
    <source>
        <dbReference type="ARBA" id="ARBA00022833"/>
    </source>
</evidence>
<dbReference type="CDD" id="cd07723">
    <property type="entry name" value="hydroxyacylglutathione_hydrolase_MBL-fold"/>
    <property type="match status" value="1"/>
</dbReference>
<feature type="domain" description="Metallo-beta-lactamase" evidence="8">
    <location>
        <begin position="13"/>
        <end position="171"/>
    </location>
</feature>
<dbReference type="InterPro" id="IPR001279">
    <property type="entry name" value="Metallo-B-lactamas"/>
</dbReference>
<comment type="subunit">
    <text evidence="7">Monomer.</text>
</comment>
<dbReference type="SMART" id="SM00849">
    <property type="entry name" value="Lactamase_B"/>
    <property type="match status" value="1"/>
</dbReference>
<evidence type="ECO:0000256" key="3">
    <source>
        <dbReference type="ARBA" id="ARBA00006759"/>
    </source>
</evidence>
<dbReference type="HAMAP" id="MF_01374">
    <property type="entry name" value="Glyoxalase_2"/>
    <property type="match status" value="1"/>
</dbReference>
<dbReference type="InterPro" id="IPR001018">
    <property type="entry name" value="Beta-lactamase_class-B_CS"/>
</dbReference>
<evidence type="ECO:0000256" key="1">
    <source>
        <dbReference type="ARBA" id="ARBA00001623"/>
    </source>
</evidence>
<comment type="cofactor">
    <cofactor evidence="7">
        <name>Zn(2+)</name>
        <dbReference type="ChEBI" id="CHEBI:29105"/>
    </cofactor>
    <text evidence="7">Binds 2 Zn(2+) ions per subunit.</text>
</comment>
<evidence type="ECO:0000256" key="4">
    <source>
        <dbReference type="ARBA" id="ARBA00022723"/>
    </source>
</evidence>
<dbReference type="SUPFAM" id="SSF56281">
    <property type="entry name" value="Metallo-hydrolase/oxidoreductase"/>
    <property type="match status" value="1"/>
</dbReference>
<comment type="similarity">
    <text evidence="3 7">Belongs to the metallo-beta-lactamase superfamily. Glyoxalase II family.</text>
</comment>
<evidence type="ECO:0000259" key="8">
    <source>
        <dbReference type="SMART" id="SM00849"/>
    </source>
</evidence>
<dbReference type="UniPathway" id="UPA00619">
    <property type="reaction ID" value="UER00676"/>
</dbReference>
<keyword evidence="5 7" id="KW-0378">Hydrolase</keyword>
<dbReference type="PANTHER" id="PTHR43705">
    <property type="entry name" value="HYDROXYACYLGLUTATHIONE HYDROLASE"/>
    <property type="match status" value="1"/>
</dbReference>
<feature type="binding site" evidence="7">
    <location>
        <position position="61"/>
    </location>
    <ligand>
        <name>Zn(2+)</name>
        <dbReference type="ChEBI" id="CHEBI:29105"/>
        <label>2</label>
    </ligand>
</feature>
<dbReference type="InterPro" id="IPR036866">
    <property type="entry name" value="RibonucZ/Hydroxyglut_hydro"/>
</dbReference>
<dbReference type="GO" id="GO:0019243">
    <property type="term" value="P:methylglyoxal catabolic process to D-lactate via S-lactoyl-glutathione"/>
    <property type="evidence" value="ECO:0007669"/>
    <property type="project" value="UniProtKB-UniRule"/>
</dbReference>